<feature type="signal peptide" evidence="2">
    <location>
        <begin position="1"/>
        <end position="17"/>
    </location>
</feature>
<dbReference type="InterPro" id="IPR012931">
    <property type="entry name" value="TraG_N_Proteobacteria"/>
</dbReference>
<evidence type="ECO:0000313" key="5">
    <source>
        <dbReference type="Proteomes" id="UP000019322"/>
    </source>
</evidence>
<evidence type="ECO:0000256" key="1">
    <source>
        <dbReference type="SAM" id="Phobius"/>
    </source>
</evidence>
<accession>A0AA86AKM7</accession>
<feature type="domain" description="TraG N-terminal Proteobacteria" evidence="3">
    <location>
        <begin position="35"/>
        <end position="472"/>
    </location>
</feature>
<keyword evidence="1" id="KW-1133">Transmembrane helix</keyword>
<evidence type="ECO:0000259" key="3">
    <source>
        <dbReference type="Pfam" id="PF07916"/>
    </source>
</evidence>
<evidence type="ECO:0000313" key="4">
    <source>
        <dbReference type="EMBL" id="AHJ11317.1"/>
    </source>
</evidence>
<evidence type="ECO:0000256" key="2">
    <source>
        <dbReference type="SAM" id="SignalP"/>
    </source>
</evidence>
<feature type="transmembrane region" description="Helical" evidence="1">
    <location>
        <begin position="51"/>
        <end position="69"/>
    </location>
</feature>
<dbReference type="EMBL" id="CP007201">
    <property type="protein sequence ID" value="AHJ11317.1"/>
    <property type="molecule type" value="Genomic_DNA"/>
</dbReference>
<dbReference type="AlphaFoldDB" id="A0AA86AKM7"/>
<sequence>MIKVISILCLFSLGALADDYLVTVSSAEEVDSMFSILNAVAMIFHSEDYLSLLKLVALFGSVFVFINAITGKLGTEGLKSFSMYQIFVVGVLSVVFSVSSTVYIKTDNYPLYYDNNTTITTGTAVANIPTVLAYSYSFFNSFGNGLTNLFQTAMSYSGSGNYSLASGGYVSSLRDSIDILNHKFNDSSHNFGNDVERFVADCILVPFSGKGDEGQKRIDELYSSTSIKSTLDSWYSSSITVGNIPVNSYTASVNGDVYECGALWTKLSSNDLTSYKDTMSKVFKNVDDRDVEVITKQTSLPKSNFEELAIQSGLINSFLSNSKLPTGIAYAERKTRAEYIQTNLASGYYMSKMLPILQVVLRGLLYALFPLIVVIGLINGISIFKNYAKALVWIEMWGVCASILNFFILKYAENSFGGDVTAYNSMQMLSDSAAMAGVAGYLYVSVPMISWGLMSGSFTMLSSIASNMTQSLSKNLSAMSISSDSKALQLKESVSQSTGKDLSYAEALHYQNIQAGTKEGIEIGTNLNQGANFQNKLNYDSSKPYNELSAKMSQVGSLSNVLSQEGKKSSLDFAGTMGSNSLLTSQTAYGAGREGVRQMEAKAGMETKFGSKLTEDSFTRANEWNDPTILDTLETVNLVDNDQIKYQEEKVIPWQINYTQTSSNKRLSTKLSKMVIPLKILHKDWECILIRSKHG</sequence>
<feature type="chain" id="PRO_5041644744" evidence="2">
    <location>
        <begin position="18"/>
        <end position="695"/>
    </location>
</feature>
<dbReference type="Pfam" id="PF07916">
    <property type="entry name" value="TraG_N"/>
    <property type="match status" value="1"/>
</dbReference>
<name>A0AA86AKM7_SULMK</name>
<feature type="transmembrane region" description="Helical" evidence="1">
    <location>
        <begin position="432"/>
        <end position="454"/>
    </location>
</feature>
<keyword evidence="1" id="KW-0472">Membrane</keyword>
<protein>
    <submittedName>
        <fullName evidence="4">TraG_N family protein</fullName>
    </submittedName>
</protein>
<keyword evidence="2" id="KW-0732">Signal</keyword>
<feature type="transmembrane region" description="Helical" evidence="1">
    <location>
        <begin position="81"/>
        <end position="104"/>
    </location>
</feature>
<dbReference type="Proteomes" id="UP000019322">
    <property type="component" value="Chromosome"/>
</dbReference>
<reference evidence="4 5" key="1">
    <citation type="journal article" date="2014" name="Environ. Microbiol.">
        <title>Insights into organohalide respiration and the versatile catabolism of Sulfurospirillum multivorans gained from comparative genomics and physiological studies.</title>
        <authorList>
            <person name="Goris T."/>
            <person name="Schubert T."/>
            <person name="Gadkari J."/>
            <person name="Wubet T."/>
            <person name="Tarkka M."/>
            <person name="Buscot F."/>
            <person name="Adrian L."/>
            <person name="Diekert G."/>
        </authorList>
    </citation>
    <scope>NUCLEOTIDE SEQUENCE [LARGE SCALE GENOMIC DNA]</scope>
    <source>
        <strain evidence="5">DM 12446 / JCM 15788 / NBRC 109480</strain>
    </source>
</reference>
<feature type="transmembrane region" description="Helical" evidence="1">
    <location>
        <begin position="359"/>
        <end position="378"/>
    </location>
</feature>
<dbReference type="RefSeq" id="WP_025343242.1">
    <property type="nucleotide sequence ID" value="NZ_CP007201.1"/>
</dbReference>
<feature type="transmembrane region" description="Helical" evidence="1">
    <location>
        <begin position="390"/>
        <end position="412"/>
    </location>
</feature>
<organism evidence="4 5">
    <name type="scientific">Sulfurospirillum multivorans (strain DM 12446 / JCM 15788 / NBRC 109480)</name>
    <dbReference type="NCBI Taxonomy" id="1150621"/>
    <lineage>
        <taxon>Bacteria</taxon>
        <taxon>Pseudomonadati</taxon>
        <taxon>Campylobacterota</taxon>
        <taxon>Epsilonproteobacteria</taxon>
        <taxon>Campylobacterales</taxon>
        <taxon>Sulfurospirillaceae</taxon>
        <taxon>Sulfurospirillum</taxon>
    </lineage>
</organism>
<keyword evidence="1" id="KW-0812">Transmembrane</keyword>
<dbReference type="KEGG" id="smul:SMUL_0029"/>
<gene>
    <name evidence="4" type="ORF">SMUL_0029</name>
</gene>
<proteinExistence type="predicted"/>